<keyword evidence="4" id="KW-1003">Cell membrane</keyword>
<evidence type="ECO:0000256" key="1">
    <source>
        <dbReference type="ARBA" id="ARBA00004651"/>
    </source>
</evidence>
<sequence>MTSRRFWRRNGATGWALSAPATLAVIGFLIVPIAAVIAGTFMDPRGAFAPYIAYFNSGFRTTVLFRTLQISAFTTIISLIFGFMTAYVVSRAPGKLKSLLIVAAVFPLLTGVVVRAFAWLIILGRNGILNQTLLSLGIVNEPLEMLYTQGAVIVGMVYLFVPLMVLSLVGVLENIPKDVLQASSSLGASPVATFWQVLLPLAVPGLIVGAVLVFTGSFTAYATPQLLGGERQTVLATLLQQRAMVSFDWVGASTIATIMTVITISIVLAMSHIARRINPMAT</sequence>
<accession>A0A1B2EAF4</accession>
<organism evidence="10">
    <name type="scientific">Microvirga ossetica</name>
    <dbReference type="NCBI Taxonomy" id="1882682"/>
    <lineage>
        <taxon>Bacteria</taxon>
        <taxon>Pseudomonadati</taxon>
        <taxon>Pseudomonadota</taxon>
        <taxon>Alphaproteobacteria</taxon>
        <taxon>Hyphomicrobiales</taxon>
        <taxon>Methylobacteriaceae</taxon>
        <taxon>Microvirga</taxon>
    </lineage>
</organism>
<dbReference type="SUPFAM" id="SSF161098">
    <property type="entry name" value="MetI-like"/>
    <property type="match status" value="1"/>
</dbReference>
<feature type="transmembrane region" description="Helical" evidence="8">
    <location>
        <begin position="151"/>
        <end position="172"/>
    </location>
</feature>
<evidence type="ECO:0000256" key="8">
    <source>
        <dbReference type="RuleBase" id="RU363032"/>
    </source>
</evidence>
<evidence type="ECO:0000256" key="2">
    <source>
        <dbReference type="ARBA" id="ARBA00007069"/>
    </source>
</evidence>
<dbReference type="KEGG" id="moc:BB934_00950"/>
<keyword evidence="5 8" id="KW-0812">Transmembrane</keyword>
<dbReference type="PANTHER" id="PTHR42929">
    <property type="entry name" value="INNER MEMBRANE ABC TRANSPORTER PERMEASE PROTEIN YDCU-RELATED-RELATED"/>
    <property type="match status" value="1"/>
</dbReference>
<dbReference type="GO" id="GO:0055085">
    <property type="term" value="P:transmembrane transport"/>
    <property type="evidence" value="ECO:0007669"/>
    <property type="project" value="InterPro"/>
</dbReference>
<dbReference type="PROSITE" id="PS50928">
    <property type="entry name" value="ABC_TM1"/>
    <property type="match status" value="1"/>
</dbReference>
<feature type="transmembrane region" description="Helical" evidence="8">
    <location>
        <begin position="99"/>
        <end position="122"/>
    </location>
</feature>
<evidence type="ECO:0000256" key="6">
    <source>
        <dbReference type="ARBA" id="ARBA00022989"/>
    </source>
</evidence>
<dbReference type="GO" id="GO:0005886">
    <property type="term" value="C:plasma membrane"/>
    <property type="evidence" value="ECO:0007669"/>
    <property type="project" value="UniProtKB-SubCell"/>
</dbReference>
<reference evidence="10" key="1">
    <citation type="submission" date="2016-07" db="EMBL/GenBank/DDBJ databases">
        <title>Microvirga ossetica sp. nov. a new species of rhizobia isolated from root nodules of the legume species Vicia alpestris Steven originated from North Ossetia region in the Caucasus.</title>
        <authorList>
            <person name="Safronova V.I."/>
            <person name="Kuznetsova I.G."/>
            <person name="Sazanova A.L."/>
            <person name="Belimov A."/>
            <person name="Andronov E."/>
            <person name="Osledkin Y.S."/>
            <person name="Onishchuk O.P."/>
            <person name="Kurchak O.N."/>
            <person name="Shaposhnikov A.I."/>
            <person name="Willems A."/>
            <person name="Tikhonovich I.A."/>
        </authorList>
    </citation>
    <scope>NUCLEOTIDE SEQUENCE [LARGE SCALE GENOMIC DNA]</scope>
    <source>
        <strain evidence="10">V5/3M</strain>
    </source>
</reference>
<evidence type="ECO:0000259" key="9">
    <source>
        <dbReference type="PROSITE" id="PS50928"/>
    </source>
</evidence>
<dbReference type="OrthoDB" id="27542at2"/>
<dbReference type="Pfam" id="PF00528">
    <property type="entry name" value="BPD_transp_1"/>
    <property type="match status" value="1"/>
</dbReference>
<evidence type="ECO:0000313" key="10">
    <source>
        <dbReference type="EMBL" id="ANY76960.1"/>
    </source>
</evidence>
<evidence type="ECO:0000256" key="4">
    <source>
        <dbReference type="ARBA" id="ARBA00022475"/>
    </source>
</evidence>
<feature type="domain" description="ABC transmembrane type-1" evidence="9">
    <location>
        <begin position="64"/>
        <end position="268"/>
    </location>
</feature>
<dbReference type="AlphaFoldDB" id="A0A1B2EAF4"/>
<dbReference type="Gene3D" id="1.10.3720.10">
    <property type="entry name" value="MetI-like"/>
    <property type="match status" value="1"/>
</dbReference>
<comment type="subcellular location">
    <subcellularLocation>
        <location evidence="1 8">Cell membrane</location>
        <topology evidence="1 8">Multi-pass membrane protein</topology>
    </subcellularLocation>
</comment>
<dbReference type="InterPro" id="IPR000515">
    <property type="entry name" value="MetI-like"/>
</dbReference>
<evidence type="ECO:0000256" key="5">
    <source>
        <dbReference type="ARBA" id="ARBA00022692"/>
    </source>
</evidence>
<dbReference type="InterPro" id="IPR035906">
    <property type="entry name" value="MetI-like_sf"/>
</dbReference>
<dbReference type="PANTHER" id="PTHR42929:SF1">
    <property type="entry name" value="INNER MEMBRANE ABC TRANSPORTER PERMEASE PROTEIN YDCU-RELATED"/>
    <property type="match status" value="1"/>
</dbReference>
<protein>
    <submittedName>
        <fullName evidence="10">Spermidine/putrescine ABC transporter permease</fullName>
    </submittedName>
</protein>
<dbReference type="RefSeq" id="WP_099507966.1">
    <property type="nucleotide sequence ID" value="NZ_CP016616.1"/>
</dbReference>
<evidence type="ECO:0000256" key="7">
    <source>
        <dbReference type="ARBA" id="ARBA00023136"/>
    </source>
</evidence>
<feature type="transmembrane region" description="Helical" evidence="8">
    <location>
        <begin position="193"/>
        <end position="214"/>
    </location>
</feature>
<gene>
    <name evidence="10" type="ORF">BB934_00950</name>
</gene>
<feature type="transmembrane region" description="Helical" evidence="8">
    <location>
        <begin position="21"/>
        <end position="42"/>
    </location>
</feature>
<feature type="transmembrane region" description="Helical" evidence="8">
    <location>
        <begin position="249"/>
        <end position="270"/>
    </location>
</feature>
<comment type="similarity">
    <text evidence="2">Belongs to the binding-protein-dependent transport system permease family. CysTW subfamily.</text>
</comment>
<dbReference type="EMBL" id="CP016616">
    <property type="protein sequence ID" value="ANY76960.1"/>
    <property type="molecule type" value="Genomic_DNA"/>
</dbReference>
<keyword evidence="6 8" id="KW-1133">Transmembrane helix</keyword>
<dbReference type="CDD" id="cd06261">
    <property type="entry name" value="TM_PBP2"/>
    <property type="match status" value="1"/>
</dbReference>
<feature type="transmembrane region" description="Helical" evidence="8">
    <location>
        <begin position="62"/>
        <end position="87"/>
    </location>
</feature>
<keyword evidence="7 8" id="KW-0472">Membrane</keyword>
<keyword evidence="3 8" id="KW-0813">Transport</keyword>
<name>A0A1B2EAF4_9HYPH</name>
<evidence type="ECO:0000256" key="3">
    <source>
        <dbReference type="ARBA" id="ARBA00022448"/>
    </source>
</evidence>
<proteinExistence type="inferred from homology"/>